<keyword evidence="1 12" id="KW-0240">DNA-directed RNA polymerase</keyword>
<evidence type="ECO:0000256" key="13">
    <source>
        <dbReference type="PIRNR" id="PIRNR002811"/>
    </source>
</evidence>
<dbReference type="InterPro" id="IPR016136">
    <property type="entry name" value="DNA_helicase_N/primase_C"/>
</dbReference>
<keyword evidence="5 12" id="KW-0235">DNA replication</keyword>
<evidence type="ECO:0000256" key="6">
    <source>
        <dbReference type="ARBA" id="ARBA00022723"/>
    </source>
</evidence>
<evidence type="ECO:0000256" key="2">
    <source>
        <dbReference type="ARBA" id="ARBA00022515"/>
    </source>
</evidence>
<dbReference type="Gene3D" id="3.40.1360.10">
    <property type="match status" value="1"/>
</dbReference>
<dbReference type="GO" id="GO:0003678">
    <property type="term" value="F:DNA helicase activity"/>
    <property type="evidence" value="ECO:0007669"/>
    <property type="project" value="InterPro"/>
</dbReference>
<evidence type="ECO:0000256" key="3">
    <source>
        <dbReference type="ARBA" id="ARBA00022679"/>
    </source>
</evidence>
<dbReference type="Pfam" id="PF13155">
    <property type="entry name" value="Toprim_2"/>
    <property type="match status" value="1"/>
</dbReference>
<dbReference type="Gene3D" id="3.90.580.10">
    <property type="entry name" value="Zinc finger, CHC2-type domain"/>
    <property type="match status" value="1"/>
</dbReference>
<dbReference type="HAMAP" id="MF_00974">
    <property type="entry name" value="DNA_primase_DnaG"/>
    <property type="match status" value="1"/>
</dbReference>
<dbReference type="InterPro" id="IPR030846">
    <property type="entry name" value="DnaG_bac"/>
</dbReference>
<dbReference type="FunFam" id="3.90.580.10:FF:000001">
    <property type="entry name" value="DNA primase"/>
    <property type="match status" value="1"/>
</dbReference>
<organism evidence="16 17">
    <name type="scientific">Candidatus Pseudogracilibacillus intestinigallinarum</name>
    <dbReference type="NCBI Taxonomy" id="2838742"/>
    <lineage>
        <taxon>Bacteria</taxon>
        <taxon>Bacillati</taxon>
        <taxon>Bacillota</taxon>
        <taxon>Bacilli</taxon>
        <taxon>Bacillales</taxon>
        <taxon>Bacillaceae</taxon>
        <taxon>Pseudogracilibacillus</taxon>
    </lineage>
</organism>
<dbReference type="Pfam" id="PF10410">
    <property type="entry name" value="DnaB_bind"/>
    <property type="match status" value="1"/>
</dbReference>
<evidence type="ECO:0000256" key="4">
    <source>
        <dbReference type="ARBA" id="ARBA00022695"/>
    </source>
</evidence>
<dbReference type="InterPro" id="IPR013173">
    <property type="entry name" value="DNA_primase_DnaG_DnaB-bd_dom"/>
</dbReference>
<evidence type="ECO:0000256" key="11">
    <source>
        <dbReference type="ARBA" id="ARBA00023163"/>
    </source>
</evidence>
<comment type="cofactor">
    <cofactor evidence="12 13 14">
        <name>Zn(2+)</name>
        <dbReference type="ChEBI" id="CHEBI:29105"/>
    </cofactor>
    <text evidence="12 13 14">Binds 1 zinc ion per monomer.</text>
</comment>
<dbReference type="EMBL" id="DXHX01000015">
    <property type="protein sequence ID" value="HIV73652.1"/>
    <property type="molecule type" value="Genomic_DNA"/>
</dbReference>
<evidence type="ECO:0000256" key="7">
    <source>
        <dbReference type="ARBA" id="ARBA00022771"/>
    </source>
</evidence>
<dbReference type="InterPro" id="IPR050219">
    <property type="entry name" value="DnaG_primase"/>
</dbReference>
<comment type="catalytic activity">
    <reaction evidence="12">
        <text>ssDNA + n NTP = ssDNA/pppN(pN)n-1 hybrid + (n-1) diphosphate.</text>
        <dbReference type="EC" id="2.7.7.101"/>
    </reaction>
</comment>
<dbReference type="GO" id="GO:0005524">
    <property type="term" value="F:ATP binding"/>
    <property type="evidence" value="ECO:0007669"/>
    <property type="project" value="InterPro"/>
</dbReference>
<dbReference type="InterPro" id="IPR019475">
    <property type="entry name" value="DNA_primase_DnaB-bd"/>
</dbReference>
<dbReference type="InterPro" id="IPR036185">
    <property type="entry name" value="DNA_heli_DnaB-like_N_sf"/>
</dbReference>
<dbReference type="Gene3D" id="1.10.860.10">
    <property type="entry name" value="DNAb Helicase, Chain A"/>
    <property type="match status" value="1"/>
</dbReference>
<dbReference type="PANTHER" id="PTHR30313">
    <property type="entry name" value="DNA PRIMASE"/>
    <property type="match status" value="1"/>
</dbReference>
<name>A0A9D1PKJ0_9BACI</name>
<keyword evidence="11 12" id="KW-0804">Transcription</keyword>
<evidence type="ECO:0000313" key="17">
    <source>
        <dbReference type="Proteomes" id="UP000823937"/>
    </source>
</evidence>
<comment type="domain">
    <text evidence="12">Contains an N-terminal zinc-binding domain, a central core domain that contains the primase activity, and a C-terminal DnaB-binding domain.</text>
</comment>
<dbReference type="Proteomes" id="UP000823937">
    <property type="component" value="Unassembled WGS sequence"/>
</dbReference>
<dbReference type="PROSITE" id="PS50880">
    <property type="entry name" value="TOPRIM"/>
    <property type="match status" value="1"/>
</dbReference>
<dbReference type="GO" id="GO:0003677">
    <property type="term" value="F:DNA binding"/>
    <property type="evidence" value="ECO:0007669"/>
    <property type="project" value="UniProtKB-KW"/>
</dbReference>
<dbReference type="SMART" id="SM00766">
    <property type="entry name" value="DnaG_DnaB_bind"/>
    <property type="match status" value="1"/>
</dbReference>
<feature type="domain" description="Toprim" evidence="15">
    <location>
        <begin position="258"/>
        <end position="339"/>
    </location>
</feature>
<dbReference type="InterPro" id="IPR034151">
    <property type="entry name" value="TOPRIM_DnaG_bac"/>
</dbReference>
<dbReference type="InterPro" id="IPR006171">
    <property type="entry name" value="TOPRIM_dom"/>
</dbReference>
<dbReference type="SMART" id="SM00400">
    <property type="entry name" value="ZnF_CHCC"/>
    <property type="match status" value="1"/>
</dbReference>
<dbReference type="GO" id="GO:0000428">
    <property type="term" value="C:DNA-directed RNA polymerase complex"/>
    <property type="evidence" value="ECO:0007669"/>
    <property type="project" value="UniProtKB-KW"/>
</dbReference>
<keyword evidence="9" id="KW-0460">Magnesium</keyword>
<comment type="subunit">
    <text evidence="12">Monomer. Interacts with DnaB.</text>
</comment>
<dbReference type="SUPFAM" id="SSF56731">
    <property type="entry name" value="DNA primase core"/>
    <property type="match status" value="1"/>
</dbReference>
<keyword evidence="3 12" id="KW-0808">Transferase</keyword>
<reference evidence="16" key="2">
    <citation type="submission" date="2021-04" db="EMBL/GenBank/DDBJ databases">
        <authorList>
            <person name="Gilroy R."/>
        </authorList>
    </citation>
    <scope>NUCLEOTIDE SEQUENCE</scope>
    <source>
        <strain evidence="16">CHK169-2315</strain>
    </source>
</reference>
<gene>
    <name evidence="12 16" type="primary">dnaG</name>
    <name evidence="16" type="ORF">H9895_01055</name>
</gene>
<evidence type="ECO:0000256" key="14">
    <source>
        <dbReference type="PIRSR" id="PIRSR002811-1"/>
    </source>
</evidence>
<keyword evidence="4 12" id="KW-0548">Nucleotidyltransferase</keyword>
<evidence type="ECO:0000256" key="8">
    <source>
        <dbReference type="ARBA" id="ARBA00022833"/>
    </source>
</evidence>
<dbReference type="SUPFAM" id="SSF57783">
    <property type="entry name" value="Zinc beta-ribbon"/>
    <property type="match status" value="1"/>
</dbReference>
<dbReference type="GO" id="GO:0005737">
    <property type="term" value="C:cytoplasm"/>
    <property type="evidence" value="ECO:0007669"/>
    <property type="project" value="TreeGrafter"/>
</dbReference>
<sequence>MANGLPDELIDQIRNENDIVEVIGEYVQLKKQGKNYFGLCPFHDEKSPSFSVVKEKQFFHCFGCGKSGNVFNFLMEKETFTFIEAVQFLAERVHISLPEAPTKRSSMSEEQTANLEAHDWLTKFYHHLLKYAEDGKEALSYLKDRSISDETIQQFQLGFAPADSKFTTEFLEEKGFHLQFLVKAGLLSTSDNVHFNDIFRNRVIFPIKNHLGKTVAFGGRAIHGEQPKYLNSKEHELFRKGQLFYNFDLAKNHIRKQNSVIIFEGYMDVIQAYQAGIKNGVATLGTALSESQVKLIKRYVDQVTLCYDSDEAGLKAAYESAVMFQRNGTNVRIATMRDGLDPDDYIRQYGGEAFQRDVLDVSDTFMKFYMTYKRKDFNLAVDSERIAYVEHITKALATVESPIEREYYVKELADEFNLSTDIIHHDINTHKNRMKRNNMDNVNNYSNTTVTAPVRQRTLRAHIRAERQLIALMFHHPYIVSKVQQELGVQFTQEAHRVILTHVYGLFEEYGEVSVSELFDKISDEHIKQLLTEIAMIEVNDAISDAELNDYIMTIQKEVSNGDYLRSLKRKQKEEKDPILAAKIGLEILNIQKQLKM</sequence>
<evidence type="ECO:0000313" key="16">
    <source>
        <dbReference type="EMBL" id="HIV73652.1"/>
    </source>
</evidence>
<comment type="function">
    <text evidence="12 13">RNA polymerase that catalyzes the synthesis of short RNA molecules used as primers for DNA polymerase during DNA replication.</text>
</comment>
<dbReference type="PIRSF" id="PIRSF002811">
    <property type="entry name" value="DnaG"/>
    <property type="match status" value="1"/>
</dbReference>
<evidence type="ECO:0000256" key="1">
    <source>
        <dbReference type="ARBA" id="ARBA00022478"/>
    </source>
</evidence>
<dbReference type="InterPro" id="IPR037068">
    <property type="entry name" value="DNA_primase_core_N_sf"/>
</dbReference>
<comment type="similarity">
    <text evidence="12 13">Belongs to the DnaG primase family.</text>
</comment>
<dbReference type="GO" id="GO:0003899">
    <property type="term" value="F:DNA-directed RNA polymerase activity"/>
    <property type="evidence" value="ECO:0007669"/>
    <property type="project" value="UniProtKB-UniRule"/>
</dbReference>
<dbReference type="PANTHER" id="PTHR30313:SF2">
    <property type="entry name" value="DNA PRIMASE"/>
    <property type="match status" value="1"/>
</dbReference>
<dbReference type="InterPro" id="IPR036977">
    <property type="entry name" value="DNA_primase_Znf_CHC2"/>
</dbReference>
<accession>A0A9D1PKJ0</accession>
<dbReference type="Pfam" id="PF01807">
    <property type="entry name" value="Zn_ribbon_DnaG"/>
    <property type="match status" value="1"/>
</dbReference>
<keyword evidence="6 12" id="KW-0479">Metal-binding</keyword>
<dbReference type="AlphaFoldDB" id="A0A9D1PKJ0"/>
<feature type="zinc finger region" description="CHC2-type" evidence="12 14">
    <location>
        <begin position="40"/>
        <end position="64"/>
    </location>
</feature>
<keyword evidence="8 12" id="KW-0862">Zinc</keyword>
<keyword evidence="7 12" id="KW-0863">Zinc-finger</keyword>
<reference evidence="16" key="1">
    <citation type="journal article" date="2021" name="PeerJ">
        <title>Extensive microbial diversity within the chicken gut microbiome revealed by metagenomics and culture.</title>
        <authorList>
            <person name="Gilroy R."/>
            <person name="Ravi A."/>
            <person name="Getino M."/>
            <person name="Pursley I."/>
            <person name="Horton D.L."/>
            <person name="Alikhan N.F."/>
            <person name="Baker D."/>
            <person name="Gharbi K."/>
            <person name="Hall N."/>
            <person name="Watson M."/>
            <person name="Adriaenssens E.M."/>
            <person name="Foster-Nyarko E."/>
            <person name="Jarju S."/>
            <person name="Secka A."/>
            <person name="Antonio M."/>
            <person name="Oren A."/>
            <person name="Chaudhuri R.R."/>
            <person name="La Ragione R."/>
            <person name="Hildebrand F."/>
            <person name="Pallen M.J."/>
        </authorList>
    </citation>
    <scope>NUCLEOTIDE SEQUENCE</scope>
    <source>
        <strain evidence="16">CHK169-2315</strain>
    </source>
</reference>
<evidence type="ECO:0000256" key="9">
    <source>
        <dbReference type="ARBA" id="ARBA00022842"/>
    </source>
</evidence>
<dbReference type="Gene3D" id="3.90.980.10">
    <property type="entry name" value="DNA primase, catalytic core, N-terminal domain"/>
    <property type="match status" value="1"/>
</dbReference>
<dbReference type="Pfam" id="PF08275">
    <property type="entry name" value="DNAG_N"/>
    <property type="match status" value="1"/>
</dbReference>
<dbReference type="EC" id="2.7.7.101" evidence="12"/>
<dbReference type="CDD" id="cd03364">
    <property type="entry name" value="TOPRIM_DnaG_primases"/>
    <property type="match status" value="1"/>
</dbReference>
<dbReference type="SUPFAM" id="SSF48024">
    <property type="entry name" value="N-terminal domain of DnaB helicase"/>
    <property type="match status" value="1"/>
</dbReference>
<comment type="caution">
    <text evidence="16">The sequence shown here is derived from an EMBL/GenBank/DDBJ whole genome shotgun (WGS) entry which is preliminary data.</text>
</comment>
<evidence type="ECO:0000256" key="5">
    <source>
        <dbReference type="ARBA" id="ARBA00022705"/>
    </source>
</evidence>
<dbReference type="GO" id="GO:1990077">
    <property type="term" value="C:primosome complex"/>
    <property type="evidence" value="ECO:0007669"/>
    <property type="project" value="UniProtKB-KW"/>
</dbReference>
<evidence type="ECO:0000256" key="10">
    <source>
        <dbReference type="ARBA" id="ARBA00023125"/>
    </source>
</evidence>
<evidence type="ECO:0000256" key="12">
    <source>
        <dbReference type="HAMAP-Rule" id="MF_00974"/>
    </source>
</evidence>
<keyword evidence="2 12" id="KW-0639">Primosome</keyword>
<dbReference type="GO" id="GO:0008270">
    <property type="term" value="F:zinc ion binding"/>
    <property type="evidence" value="ECO:0007669"/>
    <property type="project" value="UniProtKB-UniRule"/>
</dbReference>
<keyword evidence="10 12" id="KW-0238">DNA-binding</keyword>
<dbReference type="GO" id="GO:0006269">
    <property type="term" value="P:DNA replication, synthesis of primer"/>
    <property type="evidence" value="ECO:0007669"/>
    <property type="project" value="UniProtKB-UniRule"/>
</dbReference>
<proteinExistence type="inferred from homology"/>
<evidence type="ECO:0000259" key="15">
    <source>
        <dbReference type="PROSITE" id="PS50880"/>
    </source>
</evidence>
<dbReference type="InterPro" id="IPR002694">
    <property type="entry name" value="Znf_CHC2"/>
</dbReference>
<dbReference type="InterPro" id="IPR013264">
    <property type="entry name" value="DNAG_N"/>
</dbReference>
<dbReference type="NCBIfam" id="TIGR01391">
    <property type="entry name" value="dnaG"/>
    <property type="match status" value="1"/>
</dbReference>
<dbReference type="SMART" id="SM00493">
    <property type="entry name" value="TOPRIM"/>
    <property type="match status" value="1"/>
</dbReference>
<dbReference type="InterPro" id="IPR006295">
    <property type="entry name" value="DNA_primase_DnaG"/>
</dbReference>
<protein>
    <recommendedName>
        <fullName evidence="12 13">DNA primase</fullName>
        <ecNumber evidence="12">2.7.7.101</ecNumber>
    </recommendedName>
</protein>